<dbReference type="PANTHER" id="PTHR48079">
    <property type="entry name" value="PROTEIN YEEZ"/>
    <property type="match status" value="1"/>
</dbReference>
<feature type="domain" description="NAD-dependent epimerase/dehydratase" evidence="1">
    <location>
        <begin position="3"/>
        <end position="210"/>
    </location>
</feature>
<dbReference type="KEGG" id="rta:Rta_30090"/>
<dbReference type="InterPro" id="IPR036291">
    <property type="entry name" value="NAD(P)-bd_dom_sf"/>
</dbReference>
<dbReference type="CDD" id="cd05262">
    <property type="entry name" value="SDR_a7"/>
    <property type="match status" value="1"/>
</dbReference>
<dbReference type="InterPro" id="IPR001509">
    <property type="entry name" value="Epimerase_deHydtase"/>
</dbReference>
<dbReference type="GO" id="GO:0005737">
    <property type="term" value="C:cytoplasm"/>
    <property type="evidence" value="ECO:0007669"/>
    <property type="project" value="TreeGrafter"/>
</dbReference>
<dbReference type="PANTHER" id="PTHR48079:SF9">
    <property type="entry name" value="PUTATIVE-RELATED"/>
    <property type="match status" value="1"/>
</dbReference>
<keyword evidence="3" id="KW-1185">Reference proteome</keyword>
<protein>
    <submittedName>
        <fullName evidence="2">UDP-galactose 4-epimerase</fullName>
    </submittedName>
</protein>
<sequence>MKIFVTGATGFIGGAVVRELLTAGHRVVGLARSDAADKTLTRMGVEAHRGELADLDSLAAGARACDGVIHTAFIHDFAQYEANARTDQRALKAMADALEGTNKPLVATSGTAVLAPGRIGTEADSPAPDGLGSIRAASEVVLAAADRGVRVSIVRLPPSVHDRGDHGFVPALIDVARRTGVAAYVGDGDNRWPAVHRLDAARLFRLALEKAPPGARLHGVGEEGVPMRSIAEAIGTGLGIPARSMSADEAAAHFGWMALFVGIDNSTSSAQTRASLGWQPQQIGLLDDMQASGYFS</sequence>
<reference evidence="2 3" key="2">
    <citation type="journal article" date="2011" name="PLoS ONE">
        <title>The Cyst-Dividing Bacterium Ramlibacter tataouinensis TTB310 Genome Reveals a Well-Stocked Toolbox for Adaptation to a Desert Environment.</title>
        <authorList>
            <person name="De Luca G."/>
            <person name="Barakat M."/>
            <person name="Ortet P."/>
            <person name="Fochesato S."/>
            <person name="Jourlin-Castelli C."/>
            <person name="Ansaldi M."/>
            <person name="Py B."/>
            <person name="Fichant G."/>
            <person name="Coutinho P.M."/>
            <person name="Voulhoux R."/>
            <person name="Bastien O."/>
            <person name="Marechal E."/>
            <person name="Henrissat B."/>
            <person name="Quentin Y."/>
            <person name="Noirot P."/>
            <person name="Filloux A."/>
            <person name="Mejean V."/>
            <person name="Dubow M.S."/>
            <person name="Barras F."/>
            <person name="Barbe V."/>
            <person name="Weissenbach J."/>
            <person name="Mihalcescu I."/>
            <person name="Vermeglio A."/>
            <person name="Achouak W."/>
            <person name="Heulin T."/>
        </authorList>
    </citation>
    <scope>NUCLEOTIDE SEQUENCE [LARGE SCALE GENOMIC DNA]</scope>
    <source>
        <strain evidence="3">ATCC BAA-407 / DSM 14655 / LMG 21543 / TTB310</strain>
    </source>
</reference>
<dbReference type="SUPFAM" id="SSF51735">
    <property type="entry name" value="NAD(P)-binding Rossmann-fold domains"/>
    <property type="match status" value="1"/>
</dbReference>
<dbReference type="EMBL" id="CP000245">
    <property type="protein sequence ID" value="AEG94118.1"/>
    <property type="molecule type" value="Genomic_DNA"/>
</dbReference>
<name>F5XW15_RAMTT</name>
<dbReference type="STRING" id="365046.Rta_30090"/>
<dbReference type="Gene3D" id="3.40.50.720">
    <property type="entry name" value="NAD(P)-binding Rossmann-like Domain"/>
    <property type="match status" value="1"/>
</dbReference>
<gene>
    <name evidence="2" type="ordered locus">Rta_30090</name>
</gene>
<reference evidence="3" key="1">
    <citation type="submission" date="2006-01" db="EMBL/GenBank/DDBJ databases">
        <title>Genome of the cyst-dividing bacterium Ramlibacter tataouinensis.</title>
        <authorList>
            <person name="Barakat M."/>
            <person name="Ortet P."/>
            <person name="De Luca G."/>
            <person name="Jourlin-Castelli C."/>
            <person name="Ansaldi M."/>
            <person name="Py B."/>
            <person name="Fichant G."/>
            <person name="Coutinho P."/>
            <person name="Voulhoux R."/>
            <person name="Bastien O."/>
            <person name="Roy S."/>
            <person name="Marechal E."/>
            <person name="Henrissat B."/>
            <person name="Quentin Y."/>
            <person name="Noirot P."/>
            <person name="Filloux A."/>
            <person name="Mejean V."/>
            <person name="DuBow M."/>
            <person name="Barras F."/>
            <person name="Heulin T."/>
        </authorList>
    </citation>
    <scope>NUCLEOTIDE SEQUENCE [LARGE SCALE GENOMIC DNA]</scope>
    <source>
        <strain evidence="3">ATCC BAA-407 / DSM 14655 / LMG 21543 / TTB310</strain>
    </source>
</reference>
<evidence type="ECO:0000313" key="2">
    <source>
        <dbReference type="EMBL" id="AEG94118.1"/>
    </source>
</evidence>
<dbReference type="Pfam" id="PF01370">
    <property type="entry name" value="Epimerase"/>
    <property type="match status" value="1"/>
</dbReference>
<dbReference type="Proteomes" id="UP000008385">
    <property type="component" value="Chromosome"/>
</dbReference>
<organism evidence="2 3">
    <name type="scientific">Ramlibacter tataouinensis (strain ATCC BAA-407 / DSM 14655 / LMG 21543 / TTB310)</name>
    <dbReference type="NCBI Taxonomy" id="365046"/>
    <lineage>
        <taxon>Bacteria</taxon>
        <taxon>Pseudomonadati</taxon>
        <taxon>Pseudomonadota</taxon>
        <taxon>Betaproteobacteria</taxon>
        <taxon>Burkholderiales</taxon>
        <taxon>Comamonadaceae</taxon>
        <taxon>Ramlibacter</taxon>
    </lineage>
</organism>
<dbReference type="OrthoDB" id="9787292at2"/>
<dbReference type="HOGENOM" id="CLU_007383_12_3_4"/>
<proteinExistence type="predicted"/>
<dbReference type="InterPro" id="IPR051783">
    <property type="entry name" value="NAD(P)-dependent_oxidoreduct"/>
</dbReference>
<dbReference type="eggNOG" id="COG0451">
    <property type="taxonomic scope" value="Bacteria"/>
</dbReference>
<evidence type="ECO:0000313" key="3">
    <source>
        <dbReference type="Proteomes" id="UP000008385"/>
    </source>
</evidence>
<dbReference type="RefSeq" id="WP_013902349.1">
    <property type="nucleotide sequence ID" value="NC_015677.1"/>
</dbReference>
<dbReference type="AlphaFoldDB" id="F5XW15"/>
<accession>F5XW15</accession>
<evidence type="ECO:0000259" key="1">
    <source>
        <dbReference type="Pfam" id="PF01370"/>
    </source>
</evidence>
<dbReference type="GO" id="GO:0004029">
    <property type="term" value="F:aldehyde dehydrogenase (NAD+) activity"/>
    <property type="evidence" value="ECO:0007669"/>
    <property type="project" value="TreeGrafter"/>
</dbReference>